<accession>A0A438DSD2</accession>
<protein>
    <submittedName>
        <fullName evidence="3">Uncharacterized protein</fullName>
    </submittedName>
</protein>
<evidence type="ECO:0000313" key="3">
    <source>
        <dbReference type="EMBL" id="RVW38393.1"/>
    </source>
</evidence>
<dbReference type="AlphaFoldDB" id="A0A438DSD2"/>
<reference evidence="3 4" key="1">
    <citation type="journal article" date="2018" name="PLoS Genet.">
        <title>Population sequencing reveals clonal diversity and ancestral inbreeding in the grapevine cultivar Chardonnay.</title>
        <authorList>
            <person name="Roach M.J."/>
            <person name="Johnson D.L."/>
            <person name="Bohlmann J."/>
            <person name="van Vuuren H.J."/>
            <person name="Jones S.J."/>
            <person name="Pretorius I.S."/>
            <person name="Schmidt S.A."/>
            <person name="Borneman A.R."/>
        </authorList>
    </citation>
    <scope>NUCLEOTIDE SEQUENCE [LARGE SCALE GENOMIC DNA]</scope>
    <source>
        <strain evidence="4">cv. Chardonnay</strain>
        <tissue evidence="3">Leaf</tissue>
    </source>
</reference>
<comment type="caution">
    <text evidence="3">The sequence shown here is derived from an EMBL/GenBank/DDBJ whole genome shotgun (WGS) entry which is preliminary data.</text>
</comment>
<keyword evidence="2" id="KW-1133">Transmembrane helix</keyword>
<keyword evidence="2" id="KW-0812">Transmembrane</keyword>
<proteinExistence type="predicted"/>
<name>A0A438DSD2_VITVI</name>
<sequence length="482" mass="54710">MPLCASLVCSSGPPMVFWYCSLGTTLMAFRYYLVAFRYYLSGLQTMPLCASLEYSSGPTMVFWYCTLGTTLMALGTTLVAFRYYLKDPRYYLNSLKYYLSGLQTMPLCASLECSCGPPMVFWYYTLGTTLMAFRYYFSGLQTMSLCASFECSCGPPMVFWYCTLGTTLMAFRYYLSGLQTMPLCASLECSSGPPMVFLVLYLRPSFVTLTPCHYVVLMCSQVVHQRFFWDCTLGKPKPANQVYFTRSRILWGQAYCCLPDLQIPPPMEVERTNVFDRIIQTIGAAIEGGREEKVPSGTQDGNADGGEGVRVSGSSNLGTKRISPFPVSSRSPVSLPSDSFLIYQHIHLINSSPPQHYVERLAGKLPWLQPVWQCIYIGMEQRRPRNTMLFMKVMPIKLNYGTTYAGLLDKIYATTGIKRKDFELNIICTFPISSREYKPIPIKNDEAVELMLEVPCRSFRVYCVEIYLEKEARQCVKITFPC</sequence>
<evidence type="ECO:0000256" key="2">
    <source>
        <dbReference type="SAM" id="Phobius"/>
    </source>
</evidence>
<feature type="transmembrane region" description="Helical" evidence="2">
    <location>
        <begin position="61"/>
        <end position="85"/>
    </location>
</feature>
<keyword evidence="2" id="KW-0472">Membrane</keyword>
<feature type="transmembrane region" description="Helical" evidence="2">
    <location>
        <begin position="195"/>
        <end position="217"/>
    </location>
</feature>
<gene>
    <name evidence="3" type="ORF">CK203_090264</name>
</gene>
<dbReference type="EMBL" id="QGNW01001507">
    <property type="protein sequence ID" value="RVW38393.1"/>
    <property type="molecule type" value="Genomic_DNA"/>
</dbReference>
<feature type="transmembrane region" description="Helical" evidence="2">
    <location>
        <begin position="158"/>
        <end position="175"/>
    </location>
</feature>
<feature type="transmembrane region" description="Helical" evidence="2">
    <location>
        <begin position="16"/>
        <end position="40"/>
    </location>
</feature>
<evidence type="ECO:0000313" key="4">
    <source>
        <dbReference type="Proteomes" id="UP000288805"/>
    </source>
</evidence>
<dbReference type="Proteomes" id="UP000288805">
    <property type="component" value="Unassembled WGS sequence"/>
</dbReference>
<organism evidence="3 4">
    <name type="scientific">Vitis vinifera</name>
    <name type="common">Grape</name>
    <dbReference type="NCBI Taxonomy" id="29760"/>
    <lineage>
        <taxon>Eukaryota</taxon>
        <taxon>Viridiplantae</taxon>
        <taxon>Streptophyta</taxon>
        <taxon>Embryophyta</taxon>
        <taxon>Tracheophyta</taxon>
        <taxon>Spermatophyta</taxon>
        <taxon>Magnoliopsida</taxon>
        <taxon>eudicotyledons</taxon>
        <taxon>Gunneridae</taxon>
        <taxon>Pentapetalae</taxon>
        <taxon>rosids</taxon>
        <taxon>Vitales</taxon>
        <taxon>Vitaceae</taxon>
        <taxon>Viteae</taxon>
        <taxon>Vitis</taxon>
    </lineage>
</organism>
<feature type="region of interest" description="Disordered" evidence="1">
    <location>
        <begin position="290"/>
        <end position="313"/>
    </location>
</feature>
<feature type="transmembrane region" description="Helical" evidence="2">
    <location>
        <begin position="120"/>
        <end position="137"/>
    </location>
</feature>
<evidence type="ECO:0000256" key="1">
    <source>
        <dbReference type="SAM" id="MobiDB-lite"/>
    </source>
</evidence>